<protein>
    <submittedName>
        <fullName evidence="1">Uncharacterized protein</fullName>
    </submittedName>
</protein>
<name>A0A1Q8YKX2_9BURK</name>
<dbReference type="EMBL" id="MSYM01000001">
    <property type="protein sequence ID" value="OLP08550.1"/>
    <property type="molecule type" value="Genomic_DNA"/>
</dbReference>
<accession>A0A1Q8YKX2</accession>
<evidence type="ECO:0000313" key="2">
    <source>
        <dbReference type="Proteomes" id="UP000185911"/>
    </source>
</evidence>
<organism evidence="1 2">
    <name type="scientific">Rhodoferax antarcticus ANT.BR</name>
    <dbReference type="NCBI Taxonomy" id="1111071"/>
    <lineage>
        <taxon>Bacteria</taxon>
        <taxon>Pseudomonadati</taxon>
        <taxon>Pseudomonadota</taxon>
        <taxon>Betaproteobacteria</taxon>
        <taxon>Burkholderiales</taxon>
        <taxon>Comamonadaceae</taxon>
        <taxon>Rhodoferax</taxon>
    </lineage>
</organism>
<sequence length="150" mass="15845">MNGEELQATQVEFDGAPGVRLDQVAEVVDELGLRQGVDVVGKVGTEVANGARVGVNGFGLQSFEFEVFEMRLVLPIKVRTGADGGGGVYAGISSRSCAKSRLGIEGARLQNNSWGCCWGLLRVAASSNPALKFTLSGRWDAPSARHLAPR</sequence>
<evidence type="ECO:0000313" key="1">
    <source>
        <dbReference type="EMBL" id="OLP08550.1"/>
    </source>
</evidence>
<reference evidence="1 2" key="1">
    <citation type="submission" date="2017-01" db="EMBL/GenBank/DDBJ databases">
        <title>Genome sequence of Rhodoferax antarcticus ANT.BR, a psychrophilic purple nonsulfur bacterium from an Antarctic microbial mat.</title>
        <authorList>
            <person name="Baker J."/>
            <person name="Riester C."/>
            <person name="Skinner B."/>
            <person name="Newell A."/>
            <person name="Swingley W."/>
            <person name="Madigan M."/>
            <person name="Jung D."/>
            <person name="Asao M."/>
            <person name="Chen M."/>
            <person name="Loughlin P."/>
            <person name="Pan H."/>
            <person name="Lin S."/>
            <person name="Li N."/>
            <person name="Shaw J."/>
            <person name="Prado M."/>
            <person name="Sherman C."/>
            <person name="Li X."/>
            <person name="Tang J."/>
            <person name="Blankenship R."/>
            <person name="Zhao T."/>
            <person name="Touchman J."/>
            <person name="Sattley M."/>
        </authorList>
    </citation>
    <scope>NUCLEOTIDE SEQUENCE [LARGE SCALE GENOMIC DNA]</scope>
    <source>
        <strain evidence="1 2">ANT.BR</strain>
    </source>
</reference>
<proteinExistence type="predicted"/>
<dbReference type="Proteomes" id="UP000185911">
    <property type="component" value="Unassembled WGS sequence"/>
</dbReference>
<comment type="caution">
    <text evidence="1">The sequence shown here is derived from an EMBL/GenBank/DDBJ whole genome shotgun (WGS) entry which is preliminary data.</text>
</comment>
<dbReference type="AlphaFoldDB" id="A0A1Q8YKX2"/>
<gene>
    <name evidence="1" type="ORF">BLL52_0157</name>
</gene>
<keyword evidence="2" id="KW-1185">Reference proteome</keyword>